<dbReference type="AlphaFoldDB" id="A0A941DNE3"/>
<dbReference type="GO" id="GO:0005886">
    <property type="term" value="C:plasma membrane"/>
    <property type="evidence" value="ECO:0007669"/>
    <property type="project" value="UniProtKB-SubCell"/>
</dbReference>
<comment type="subcellular location">
    <subcellularLocation>
        <location evidence="1">Cell inner membrane</location>
        <topology evidence="1">Single-pass membrane protein</topology>
    </subcellularLocation>
</comment>
<dbReference type="PANTHER" id="PTHR39583">
    <property type="entry name" value="TYPE II SECRETION SYSTEM PROTEIN J-RELATED"/>
    <property type="match status" value="1"/>
</dbReference>
<dbReference type="InterPro" id="IPR012902">
    <property type="entry name" value="N_methyl_site"/>
</dbReference>
<feature type="transmembrane region" description="Helical" evidence="8">
    <location>
        <begin position="12"/>
        <end position="34"/>
    </location>
</feature>
<dbReference type="Pfam" id="PF07963">
    <property type="entry name" value="N_methyl"/>
    <property type="match status" value="1"/>
</dbReference>
<name>A0A941DNE3_9BURK</name>
<evidence type="ECO:0000256" key="7">
    <source>
        <dbReference type="ARBA" id="ARBA00023136"/>
    </source>
</evidence>
<evidence type="ECO:0000256" key="4">
    <source>
        <dbReference type="ARBA" id="ARBA00022519"/>
    </source>
</evidence>
<accession>A0A941DNE3</accession>
<gene>
    <name evidence="9" type="ORF">KDM89_12540</name>
</gene>
<keyword evidence="3" id="KW-0488">Methylation</keyword>
<keyword evidence="2" id="KW-1003">Cell membrane</keyword>
<keyword evidence="6 8" id="KW-1133">Transmembrane helix</keyword>
<evidence type="ECO:0000313" key="9">
    <source>
        <dbReference type="EMBL" id="MBR7782975.1"/>
    </source>
</evidence>
<sequence length="224" mass="24645">MRSEYRLRRTSSGFTLIELLIAISILAMIAVLGWRGLDGIIRSREALNQEMEKSRGIQLAFAQIENDCAHLMDASLMPGQSVLSAGGNKLMLIRSVSDDAQPTRYQVVVYSVVDAQLSRRELPLTRELKRLRADWELAMGDGDGATPIVLQKDVQSIQMRTWKTGETGWRNGGDDIQNPSQQITNPAFPVANGPKSAKLTGLELTLQLASRPVPMVKVFLLGAA</sequence>
<dbReference type="Proteomes" id="UP000680067">
    <property type="component" value="Unassembled WGS sequence"/>
</dbReference>
<protein>
    <submittedName>
        <fullName evidence="9">Prepilin-type N-terminal cleavage/methylation domain-containing protein</fullName>
    </submittedName>
</protein>
<evidence type="ECO:0000256" key="5">
    <source>
        <dbReference type="ARBA" id="ARBA00022692"/>
    </source>
</evidence>
<dbReference type="RefSeq" id="WP_212688268.1">
    <property type="nucleotide sequence ID" value="NZ_JAGSPN010000009.1"/>
</dbReference>
<dbReference type="EMBL" id="JAGSPN010000009">
    <property type="protein sequence ID" value="MBR7782975.1"/>
    <property type="molecule type" value="Genomic_DNA"/>
</dbReference>
<dbReference type="InterPro" id="IPR051621">
    <property type="entry name" value="T2SS_protein_J"/>
</dbReference>
<evidence type="ECO:0000313" key="10">
    <source>
        <dbReference type="Proteomes" id="UP000680067"/>
    </source>
</evidence>
<dbReference type="PROSITE" id="PS00409">
    <property type="entry name" value="PROKAR_NTER_METHYL"/>
    <property type="match status" value="1"/>
</dbReference>
<evidence type="ECO:0000256" key="8">
    <source>
        <dbReference type="SAM" id="Phobius"/>
    </source>
</evidence>
<evidence type="ECO:0000256" key="1">
    <source>
        <dbReference type="ARBA" id="ARBA00004377"/>
    </source>
</evidence>
<reference evidence="9" key="1">
    <citation type="submission" date="2021-04" db="EMBL/GenBank/DDBJ databases">
        <title>novel species isolated from subtropical streams in China.</title>
        <authorList>
            <person name="Lu H."/>
        </authorList>
    </citation>
    <scope>NUCLEOTIDE SEQUENCE</scope>
    <source>
        <strain evidence="9">LFS511W</strain>
    </source>
</reference>
<comment type="caution">
    <text evidence="9">The sequence shown here is derived from an EMBL/GenBank/DDBJ whole genome shotgun (WGS) entry which is preliminary data.</text>
</comment>
<organism evidence="9 10">
    <name type="scientific">Undibacterium luofuense</name>
    <dbReference type="NCBI Taxonomy" id="2828733"/>
    <lineage>
        <taxon>Bacteria</taxon>
        <taxon>Pseudomonadati</taxon>
        <taxon>Pseudomonadota</taxon>
        <taxon>Betaproteobacteria</taxon>
        <taxon>Burkholderiales</taxon>
        <taxon>Oxalobacteraceae</taxon>
        <taxon>Undibacterium</taxon>
    </lineage>
</organism>
<dbReference type="SUPFAM" id="SSF54523">
    <property type="entry name" value="Pili subunits"/>
    <property type="match status" value="2"/>
</dbReference>
<evidence type="ECO:0000256" key="2">
    <source>
        <dbReference type="ARBA" id="ARBA00022475"/>
    </source>
</evidence>
<keyword evidence="4" id="KW-0997">Cell inner membrane</keyword>
<dbReference type="PANTHER" id="PTHR39583:SF2">
    <property type="entry name" value="TYPE II SECRETION SYSTEM PROTEIN J"/>
    <property type="match status" value="1"/>
</dbReference>
<dbReference type="InterPro" id="IPR045584">
    <property type="entry name" value="Pilin-like"/>
</dbReference>
<keyword evidence="10" id="KW-1185">Reference proteome</keyword>
<evidence type="ECO:0000256" key="3">
    <source>
        <dbReference type="ARBA" id="ARBA00022481"/>
    </source>
</evidence>
<proteinExistence type="predicted"/>
<keyword evidence="5 8" id="KW-0812">Transmembrane</keyword>
<dbReference type="GO" id="GO:0015628">
    <property type="term" value="P:protein secretion by the type II secretion system"/>
    <property type="evidence" value="ECO:0007669"/>
    <property type="project" value="TreeGrafter"/>
</dbReference>
<dbReference type="NCBIfam" id="TIGR02532">
    <property type="entry name" value="IV_pilin_GFxxxE"/>
    <property type="match status" value="1"/>
</dbReference>
<keyword evidence="7 8" id="KW-0472">Membrane</keyword>
<evidence type="ECO:0000256" key="6">
    <source>
        <dbReference type="ARBA" id="ARBA00022989"/>
    </source>
</evidence>